<dbReference type="SMART" id="SM00347">
    <property type="entry name" value="HTH_MARR"/>
    <property type="match status" value="1"/>
</dbReference>
<dbReference type="SUPFAM" id="SSF46785">
    <property type="entry name" value="Winged helix' DNA-binding domain"/>
    <property type="match status" value="1"/>
</dbReference>
<evidence type="ECO:0000256" key="7">
    <source>
        <dbReference type="ARBA" id="ARBA00046337"/>
    </source>
</evidence>
<keyword evidence="3" id="KW-0843">Virulence</keyword>
<dbReference type="Gene3D" id="1.10.10.10">
    <property type="entry name" value="Winged helix-like DNA-binding domain superfamily/Winged helix DNA-binding domain"/>
    <property type="match status" value="1"/>
</dbReference>
<evidence type="ECO:0000256" key="2">
    <source>
        <dbReference type="ARBA" id="ARBA00023015"/>
    </source>
</evidence>
<accession>A0A1H3ARS5</accession>
<dbReference type="GO" id="GO:0003700">
    <property type="term" value="F:DNA-binding transcription factor activity"/>
    <property type="evidence" value="ECO:0007669"/>
    <property type="project" value="InterPro"/>
</dbReference>
<dbReference type="InterPro" id="IPR036390">
    <property type="entry name" value="WH_DNA-bd_sf"/>
</dbReference>
<name>A0A1H3ARS5_9BACL</name>
<dbReference type="InterPro" id="IPR000835">
    <property type="entry name" value="HTH_MarR-typ"/>
</dbReference>
<dbReference type="PROSITE" id="PS01117">
    <property type="entry name" value="HTH_MARR_1"/>
    <property type="match status" value="1"/>
</dbReference>
<evidence type="ECO:0000256" key="4">
    <source>
        <dbReference type="ARBA" id="ARBA00023125"/>
    </source>
</evidence>
<gene>
    <name evidence="11" type="ORF">SAMN05444487_11433</name>
</gene>
<dbReference type="InterPro" id="IPR023187">
    <property type="entry name" value="Tscrpt_reg_MarR-type_CS"/>
</dbReference>
<evidence type="ECO:0000256" key="9">
    <source>
        <dbReference type="ARBA" id="ARBA00047207"/>
    </source>
</evidence>
<evidence type="ECO:0000259" key="10">
    <source>
        <dbReference type="PROSITE" id="PS50995"/>
    </source>
</evidence>
<keyword evidence="4 11" id="KW-0238">DNA-binding</keyword>
<evidence type="ECO:0000256" key="1">
    <source>
        <dbReference type="ARBA" id="ARBA00004496"/>
    </source>
</evidence>
<dbReference type="InterPro" id="IPR036388">
    <property type="entry name" value="WH-like_DNA-bd_sf"/>
</dbReference>
<dbReference type="PRINTS" id="PR00598">
    <property type="entry name" value="HTHMARR"/>
</dbReference>
<evidence type="ECO:0000256" key="3">
    <source>
        <dbReference type="ARBA" id="ARBA00023026"/>
    </source>
</evidence>
<comment type="subcellular location">
    <subcellularLocation>
        <location evidence="1">Cytoplasm</location>
    </subcellularLocation>
</comment>
<dbReference type="RefSeq" id="WP_177168058.1">
    <property type="nucleotide sequence ID" value="NZ_FNNQ01000014.1"/>
</dbReference>
<reference evidence="11 12" key="1">
    <citation type="submission" date="2016-10" db="EMBL/GenBank/DDBJ databases">
        <authorList>
            <person name="de Groot N.N."/>
        </authorList>
    </citation>
    <scope>NUCLEOTIDE SEQUENCE [LARGE SCALE GENOMIC DNA]</scope>
    <source>
        <strain evidence="11 12">DSM 45610</strain>
    </source>
</reference>
<keyword evidence="12" id="KW-1185">Reference proteome</keyword>
<dbReference type="PANTHER" id="PTHR42756:SF1">
    <property type="entry name" value="TRANSCRIPTIONAL REPRESSOR OF EMRAB OPERON"/>
    <property type="match status" value="1"/>
</dbReference>
<sequence length="152" mass="17896">MREENLDELVVLMRMTARVLRQHVFRELKEYNLTYPQSIILKTLAMDDQYSLANLSDQAGMTTSSVSGIVDRLESSGWVTRRRDKNDRRVVWIELSKEGKDLVRQVPALNPDHFKQLLRRMPEEDVTLLVDQLKKLHQLVEEELNQYGKEEK</sequence>
<proteinExistence type="inferred from homology"/>
<organism evidence="11 12">
    <name type="scientific">Marininema mesophilum</name>
    <dbReference type="NCBI Taxonomy" id="1048340"/>
    <lineage>
        <taxon>Bacteria</taxon>
        <taxon>Bacillati</taxon>
        <taxon>Bacillota</taxon>
        <taxon>Bacilli</taxon>
        <taxon>Bacillales</taxon>
        <taxon>Thermoactinomycetaceae</taxon>
        <taxon>Marininema</taxon>
    </lineage>
</organism>
<evidence type="ECO:0000313" key="12">
    <source>
        <dbReference type="Proteomes" id="UP000198534"/>
    </source>
</evidence>
<dbReference type="STRING" id="1048340.SAMN05444487_11433"/>
<dbReference type="EMBL" id="FNNQ01000014">
    <property type="protein sequence ID" value="SDX32402.1"/>
    <property type="molecule type" value="Genomic_DNA"/>
</dbReference>
<dbReference type="PROSITE" id="PS50995">
    <property type="entry name" value="HTH_MARR_2"/>
    <property type="match status" value="1"/>
</dbReference>
<feature type="domain" description="HTH marR-type" evidence="10">
    <location>
        <begin position="6"/>
        <end position="138"/>
    </location>
</feature>
<dbReference type="PANTHER" id="PTHR42756">
    <property type="entry name" value="TRANSCRIPTIONAL REGULATOR, MARR"/>
    <property type="match status" value="1"/>
</dbReference>
<dbReference type="Pfam" id="PF22381">
    <property type="entry name" value="Staph_reg_Sar_Rot"/>
    <property type="match status" value="1"/>
</dbReference>
<evidence type="ECO:0000256" key="6">
    <source>
        <dbReference type="ARBA" id="ARBA00040307"/>
    </source>
</evidence>
<comment type="similarity">
    <text evidence="7">Belongs to the SarZ family.</text>
</comment>
<evidence type="ECO:0000256" key="8">
    <source>
        <dbReference type="ARBA" id="ARBA00047188"/>
    </source>
</evidence>
<dbReference type="Proteomes" id="UP000198534">
    <property type="component" value="Unassembled WGS sequence"/>
</dbReference>
<keyword evidence="2" id="KW-0805">Transcription regulation</keyword>
<keyword evidence="5" id="KW-0804">Transcription</keyword>
<dbReference type="InterPro" id="IPR055166">
    <property type="entry name" value="Transc_reg_Sar_Rot_HTH"/>
</dbReference>
<dbReference type="GO" id="GO:0003677">
    <property type="term" value="F:DNA binding"/>
    <property type="evidence" value="ECO:0007669"/>
    <property type="project" value="UniProtKB-KW"/>
</dbReference>
<dbReference type="AlphaFoldDB" id="A0A1H3ARS5"/>
<evidence type="ECO:0000256" key="5">
    <source>
        <dbReference type="ARBA" id="ARBA00023163"/>
    </source>
</evidence>
<protein>
    <recommendedName>
        <fullName evidence="6">HTH-type transcriptional regulator MgrA</fullName>
    </recommendedName>
    <alternativeName>
        <fullName evidence="8">HTH-type transcriptional regulator SarZ</fullName>
    </alternativeName>
    <alternativeName>
        <fullName evidence="9">Staphylococcal accessory regulator Z</fullName>
    </alternativeName>
</protein>
<evidence type="ECO:0000313" key="11">
    <source>
        <dbReference type="EMBL" id="SDX32402.1"/>
    </source>
</evidence>